<dbReference type="InterPro" id="IPR032675">
    <property type="entry name" value="LRR_dom_sf"/>
</dbReference>
<dbReference type="SUPFAM" id="SSF52047">
    <property type="entry name" value="RNI-like"/>
    <property type="match status" value="1"/>
</dbReference>
<name>A0AA39U620_9AGAR</name>
<dbReference type="AlphaFoldDB" id="A0AA39U620"/>
<gene>
    <name evidence="1" type="ORF">IW261DRAFT_1629523</name>
</gene>
<evidence type="ECO:0000313" key="2">
    <source>
        <dbReference type="Proteomes" id="UP001175227"/>
    </source>
</evidence>
<evidence type="ECO:0000313" key="1">
    <source>
        <dbReference type="EMBL" id="KAK0478197.1"/>
    </source>
</evidence>
<dbReference type="Proteomes" id="UP001175227">
    <property type="component" value="Unassembled WGS sequence"/>
</dbReference>
<organism evidence="1 2">
    <name type="scientific">Armillaria novae-zelandiae</name>
    <dbReference type="NCBI Taxonomy" id="153914"/>
    <lineage>
        <taxon>Eukaryota</taxon>
        <taxon>Fungi</taxon>
        <taxon>Dikarya</taxon>
        <taxon>Basidiomycota</taxon>
        <taxon>Agaricomycotina</taxon>
        <taxon>Agaricomycetes</taxon>
        <taxon>Agaricomycetidae</taxon>
        <taxon>Agaricales</taxon>
        <taxon>Marasmiineae</taxon>
        <taxon>Physalacriaceae</taxon>
        <taxon>Armillaria</taxon>
    </lineage>
</organism>
<protein>
    <submittedName>
        <fullName evidence="1">Uncharacterized protein</fullName>
    </submittedName>
</protein>
<accession>A0AA39U620</accession>
<comment type="caution">
    <text evidence="1">The sequence shown here is derived from an EMBL/GenBank/DDBJ whole genome shotgun (WGS) entry which is preliminary data.</text>
</comment>
<reference evidence="1" key="1">
    <citation type="submission" date="2023-06" db="EMBL/GenBank/DDBJ databases">
        <authorList>
            <consortium name="Lawrence Berkeley National Laboratory"/>
            <person name="Ahrendt S."/>
            <person name="Sahu N."/>
            <person name="Indic B."/>
            <person name="Wong-Bajracharya J."/>
            <person name="Merenyi Z."/>
            <person name="Ke H.-M."/>
            <person name="Monk M."/>
            <person name="Kocsube S."/>
            <person name="Drula E."/>
            <person name="Lipzen A."/>
            <person name="Balint B."/>
            <person name="Henrissat B."/>
            <person name="Andreopoulos B."/>
            <person name="Martin F.M."/>
            <person name="Harder C.B."/>
            <person name="Rigling D."/>
            <person name="Ford K.L."/>
            <person name="Foster G.D."/>
            <person name="Pangilinan J."/>
            <person name="Papanicolaou A."/>
            <person name="Barry K."/>
            <person name="LaButti K."/>
            <person name="Viragh M."/>
            <person name="Koriabine M."/>
            <person name="Yan M."/>
            <person name="Riley R."/>
            <person name="Champramary S."/>
            <person name="Plett K.L."/>
            <person name="Tsai I.J."/>
            <person name="Slot J."/>
            <person name="Sipos G."/>
            <person name="Plett J."/>
            <person name="Nagy L.G."/>
            <person name="Grigoriev I.V."/>
        </authorList>
    </citation>
    <scope>NUCLEOTIDE SEQUENCE</scope>
    <source>
        <strain evidence="1">ICMP 16352</strain>
    </source>
</reference>
<sequence>MSFESFEIHNIFRGLIAPSLRPILVIPSTSLMIPGHSRVILHSLRTRHSFVNSDTQGNMLNAVPSRANLTTLELSNYSSTHADIQNLFDASPGLETLILHGFDRDEPLERDDEDDGAPITITTSATSKSLAVSICYTHSDGTSMCGCVLDKLCIPNLEYLELVGATIDLNVYFKEVAKLQTLRLQRCHITSVNQFFPSLKEVRRLELVEISP</sequence>
<proteinExistence type="predicted"/>
<dbReference type="EMBL" id="JAUEPR010000014">
    <property type="protein sequence ID" value="KAK0478197.1"/>
    <property type="molecule type" value="Genomic_DNA"/>
</dbReference>
<keyword evidence="2" id="KW-1185">Reference proteome</keyword>
<dbReference type="Gene3D" id="3.80.10.10">
    <property type="entry name" value="Ribonuclease Inhibitor"/>
    <property type="match status" value="1"/>
</dbReference>